<evidence type="ECO:0000256" key="2">
    <source>
        <dbReference type="ARBA" id="ARBA00022980"/>
    </source>
</evidence>
<dbReference type="InterPro" id="IPR036249">
    <property type="entry name" value="Thioredoxin-like_sf"/>
</dbReference>
<organism evidence="7 8">
    <name type="scientific">Lentithecium fluviatile CBS 122367</name>
    <dbReference type="NCBI Taxonomy" id="1168545"/>
    <lineage>
        <taxon>Eukaryota</taxon>
        <taxon>Fungi</taxon>
        <taxon>Dikarya</taxon>
        <taxon>Ascomycota</taxon>
        <taxon>Pezizomycotina</taxon>
        <taxon>Dothideomycetes</taxon>
        <taxon>Pleosporomycetidae</taxon>
        <taxon>Pleosporales</taxon>
        <taxon>Massarineae</taxon>
        <taxon>Lentitheciaceae</taxon>
        <taxon>Lentithecium</taxon>
    </lineage>
</organism>
<dbReference type="Pfam" id="PF05047">
    <property type="entry name" value="L51_S25_CI-B8"/>
    <property type="match status" value="1"/>
</dbReference>
<dbReference type="GO" id="GO:0005840">
    <property type="term" value="C:ribosome"/>
    <property type="evidence" value="ECO:0007669"/>
    <property type="project" value="UniProtKB-KW"/>
</dbReference>
<feature type="region of interest" description="Disordered" evidence="5">
    <location>
        <begin position="55"/>
        <end position="77"/>
    </location>
</feature>
<name>A0A6G1JGS9_9PLEO</name>
<evidence type="ECO:0000256" key="4">
    <source>
        <dbReference type="ARBA" id="ARBA00023274"/>
    </source>
</evidence>
<keyword evidence="3" id="KW-0496">Mitochondrion</keyword>
<evidence type="ECO:0000256" key="5">
    <source>
        <dbReference type="SAM" id="MobiDB-lite"/>
    </source>
</evidence>
<evidence type="ECO:0000313" key="7">
    <source>
        <dbReference type="EMBL" id="KAF2689754.1"/>
    </source>
</evidence>
<keyword evidence="8" id="KW-1185">Reference proteome</keyword>
<dbReference type="EMBL" id="MU005572">
    <property type="protein sequence ID" value="KAF2689754.1"/>
    <property type="molecule type" value="Genomic_DNA"/>
</dbReference>
<dbReference type="PANTHER" id="PTHR13274:SF2">
    <property type="entry name" value="SMALL RIBOSOMAL SUBUNIT PROTEIN MS25"/>
    <property type="match status" value="1"/>
</dbReference>
<dbReference type="SMART" id="SM00916">
    <property type="entry name" value="L51_S25_CI-B8"/>
    <property type="match status" value="1"/>
</dbReference>
<evidence type="ECO:0000313" key="8">
    <source>
        <dbReference type="Proteomes" id="UP000799291"/>
    </source>
</evidence>
<dbReference type="OrthoDB" id="1696305at2759"/>
<reference evidence="7" key="1">
    <citation type="journal article" date="2020" name="Stud. Mycol.">
        <title>101 Dothideomycetes genomes: a test case for predicting lifestyles and emergence of pathogens.</title>
        <authorList>
            <person name="Haridas S."/>
            <person name="Albert R."/>
            <person name="Binder M."/>
            <person name="Bloem J."/>
            <person name="Labutti K."/>
            <person name="Salamov A."/>
            <person name="Andreopoulos B."/>
            <person name="Baker S."/>
            <person name="Barry K."/>
            <person name="Bills G."/>
            <person name="Bluhm B."/>
            <person name="Cannon C."/>
            <person name="Castanera R."/>
            <person name="Culley D."/>
            <person name="Daum C."/>
            <person name="Ezra D."/>
            <person name="Gonzalez J."/>
            <person name="Henrissat B."/>
            <person name="Kuo A."/>
            <person name="Liang C."/>
            <person name="Lipzen A."/>
            <person name="Lutzoni F."/>
            <person name="Magnuson J."/>
            <person name="Mondo S."/>
            <person name="Nolan M."/>
            <person name="Ohm R."/>
            <person name="Pangilinan J."/>
            <person name="Park H.-J."/>
            <person name="Ramirez L."/>
            <person name="Alfaro M."/>
            <person name="Sun H."/>
            <person name="Tritt A."/>
            <person name="Yoshinaga Y."/>
            <person name="Zwiers L.-H."/>
            <person name="Turgeon B."/>
            <person name="Goodwin S."/>
            <person name="Spatafora J."/>
            <person name="Crous P."/>
            <person name="Grigoriev I."/>
        </authorList>
    </citation>
    <scope>NUCLEOTIDE SEQUENCE</scope>
    <source>
        <strain evidence="7">CBS 122367</strain>
    </source>
</reference>
<dbReference type="Proteomes" id="UP000799291">
    <property type="component" value="Unassembled WGS sequence"/>
</dbReference>
<sequence length="154" mass="17513">MEFHRKLNGGHRGARHFWREMLPRIKYRNPTVPIAISRHQDAAGPSLLHIYTSTAPSKTTTPADAPTLTPDTPAPTHTIDIRRKHESEILDLLIEHTGATPIPATEQELEEQAEIAEFKERSEKDRVEVRDKLMRVRREEELLRLARGGATNTA</sequence>
<dbReference type="GO" id="GO:0005739">
    <property type="term" value="C:mitochondrion"/>
    <property type="evidence" value="ECO:0007669"/>
    <property type="project" value="UniProtKB-SubCell"/>
</dbReference>
<feature type="domain" description="Ribosomal protein/NADH dehydrogenase" evidence="6">
    <location>
        <begin position="6"/>
        <end position="100"/>
    </location>
</feature>
<dbReference type="PANTHER" id="PTHR13274">
    <property type="entry name" value="MITOCHONDRIAL RIBOSOMAL PROTEIN S25"/>
    <property type="match status" value="1"/>
</dbReference>
<dbReference type="SUPFAM" id="SSF52833">
    <property type="entry name" value="Thioredoxin-like"/>
    <property type="match status" value="1"/>
</dbReference>
<dbReference type="AlphaFoldDB" id="A0A6G1JGS9"/>
<comment type="subcellular location">
    <subcellularLocation>
        <location evidence="1">Mitochondrion</location>
    </subcellularLocation>
</comment>
<evidence type="ECO:0000256" key="1">
    <source>
        <dbReference type="ARBA" id="ARBA00004173"/>
    </source>
</evidence>
<dbReference type="InterPro" id="IPR040049">
    <property type="entry name" value="Ribosomal_mS25/mL61"/>
</dbReference>
<keyword evidence="4" id="KW-0687">Ribonucleoprotein</keyword>
<dbReference type="GO" id="GO:0003735">
    <property type="term" value="F:structural constituent of ribosome"/>
    <property type="evidence" value="ECO:0007669"/>
    <property type="project" value="InterPro"/>
</dbReference>
<gene>
    <name evidence="7" type="ORF">K458DRAFT_414006</name>
</gene>
<evidence type="ECO:0000259" key="6">
    <source>
        <dbReference type="SMART" id="SM00916"/>
    </source>
</evidence>
<keyword evidence="2" id="KW-0689">Ribosomal protein</keyword>
<dbReference type="GO" id="GO:1990904">
    <property type="term" value="C:ribonucleoprotein complex"/>
    <property type="evidence" value="ECO:0007669"/>
    <property type="project" value="UniProtKB-KW"/>
</dbReference>
<dbReference type="InterPro" id="IPR007741">
    <property type="entry name" value="Ribosomal_mL43/mS25/NADH_DH"/>
</dbReference>
<protein>
    <recommendedName>
        <fullName evidence="6">Ribosomal protein/NADH dehydrogenase domain-containing protein</fullName>
    </recommendedName>
</protein>
<accession>A0A6G1JGS9</accession>
<proteinExistence type="predicted"/>
<evidence type="ECO:0000256" key="3">
    <source>
        <dbReference type="ARBA" id="ARBA00023128"/>
    </source>
</evidence>